<reference evidence="3 4" key="1">
    <citation type="journal article" date="2010" name="Proc. Natl. Acad. Sci. U.S.A.">
        <title>Insights into evolution of multicellular fungi from the assembled chromosomes of the mushroom Coprinopsis cinerea (Coprinus cinereus).</title>
        <authorList>
            <person name="Stajich J.E."/>
            <person name="Wilke S.K."/>
            <person name="Ahren D."/>
            <person name="Au C.H."/>
            <person name="Birren B.W."/>
            <person name="Borodovsky M."/>
            <person name="Burns C."/>
            <person name="Canback B."/>
            <person name="Casselton L.A."/>
            <person name="Cheng C.K."/>
            <person name="Deng J."/>
            <person name="Dietrich F.S."/>
            <person name="Fargo D.C."/>
            <person name="Farman M.L."/>
            <person name="Gathman A.C."/>
            <person name="Goldberg J."/>
            <person name="Guigo R."/>
            <person name="Hoegger P.J."/>
            <person name="Hooker J.B."/>
            <person name="Huggins A."/>
            <person name="James T.Y."/>
            <person name="Kamada T."/>
            <person name="Kilaru S."/>
            <person name="Kodira C."/>
            <person name="Kues U."/>
            <person name="Kupfer D."/>
            <person name="Kwan H.S."/>
            <person name="Lomsadze A."/>
            <person name="Li W."/>
            <person name="Lilly W.W."/>
            <person name="Ma L.J."/>
            <person name="Mackey A.J."/>
            <person name="Manning G."/>
            <person name="Martin F."/>
            <person name="Muraguchi H."/>
            <person name="Natvig D.O."/>
            <person name="Palmerini H."/>
            <person name="Ramesh M.A."/>
            <person name="Rehmeyer C.J."/>
            <person name="Roe B.A."/>
            <person name="Shenoy N."/>
            <person name="Stanke M."/>
            <person name="Ter-Hovhannisyan V."/>
            <person name="Tunlid A."/>
            <person name="Velagapudi R."/>
            <person name="Vision T.J."/>
            <person name="Zeng Q."/>
            <person name="Zolan M.E."/>
            <person name="Pukkila P.J."/>
        </authorList>
    </citation>
    <scope>NUCLEOTIDE SEQUENCE [LARGE SCALE GENOMIC DNA]</scope>
    <source>
        <strain evidence="4">Okayama-7 / 130 / ATCC MYA-4618 / FGSC 9003</strain>
    </source>
</reference>
<name>A8NB43_COPC7</name>
<dbReference type="PANTHER" id="PTHR33096:SF1">
    <property type="entry name" value="CXC1-LIKE CYSTEINE CLUSTER ASSOCIATED WITH KDZ TRANSPOSASES DOMAIN-CONTAINING PROTEIN"/>
    <property type="match status" value="1"/>
</dbReference>
<accession>A8NB43</accession>
<dbReference type="RefSeq" id="XP_001832045.2">
    <property type="nucleotide sequence ID" value="XM_001831993.2"/>
</dbReference>
<evidence type="ECO:0000259" key="2">
    <source>
        <dbReference type="Pfam" id="PF18803"/>
    </source>
</evidence>
<sequence length="874" mass="98853">MVKKGQILPSTGSVVLMRGKVFKTKRSIKSKLVPALPSPVKVKPSRTTKASANERTRLFGDDFDAHDYMLEWVPKQAQYLDEVIRRESPPSPLSCSRCGTLTSPDWWRCKGCCGTPLYCETCCGSEHILDPFHRVEKLNGTFFTPSWLWITGVTVNLCPTSACQPLEVDDDFEDSSADEDGDATNDPRPTIDLTYQAKPAKRTIRGCRVLVVVHTNGVHHLPFLFCACPDAPQPEIQLLRKGFYPSTSKSVRTVFTFSLLDEFLLETVECFTSAHHYYSRIRRLTNEPFPDSVPDRTRELRRVSRQWRKLKELKRNGFCHMGRNPGEGELALFCAACPQPGINLADNWEDDDEKWKYMRSYVADGNFTCVHRKGRQDDDSLVYLKNGEGYMTKRDSYAEHLDNTRETKEPATCNEHRAVADKSKLHKGCDVTGVGAIACMRHGAFAPGSVVDFQKGERQVNMDFAFSQALKLTHTEKIARVILAYDINCQYSKRFFQRFSGSDSLELPEDLTVLFAIGLFHVHGHQQSCNQRFSLTYMEGAGMAAGEILESLWAVVNELARSTSTMTLAQRMEVLDSLLADINWKKMIKIVARICKSWEHARLELMRASEDFELLNETASSSQVARWNAQLEKCNRERVKDVFPYLQFTGLQPLSLVFETAPTLAKTQTSMMEKEQQIDRGVGVTSWLALGIKIQEAQLSLQAFVRSLPKEKTDLQELSVSKRREQILIDVNSFYETAGTLFPEVDFGSLKCEEPPRDALDADEGAGDNRPDDNSYSVTHNDIEEVRIPLPSSFHQEGFPSLDRAREKELQLRIAQAEETLENIRAEIGHKSFLYRSNVRLAKGKKQKTRGYAAVSGVDKQLRLHVRSEGHGLG</sequence>
<dbReference type="GeneID" id="6008538"/>
<dbReference type="Pfam" id="PF18758">
    <property type="entry name" value="KDZ"/>
    <property type="match status" value="1"/>
</dbReference>
<dbReference type="InterPro" id="IPR040521">
    <property type="entry name" value="KDZ"/>
</dbReference>
<dbReference type="OMA" id="CMISTHE"/>
<dbReference type="Proteomes" id="UP000001861">
    <property type="component" value="Unassembled WGS sequence"/>
</dbReference>
<feature type="region of interest" description="Disordered" evidence="1">
    <location>
        <begin position="753"/>
        <end position="777"/>
    </location>
</feature>
<dbReference type="Pfam" id="PF18803">
    <property type="entry name" value="CxC2"/>
    <property type="match status" value="1"/>
</dbReference>
<dbReference type="AlphaFoldDB" id="A8NB43"/>
<organism evidence="3 4">
    <name type="scientific">Coprinopsis cinerea (strain Okayama-7 / 130 / ATCC MYA-4618 / FGSC 9003)</name>
    <name type="common">Inky cap fungus</name>
    <name type="synonym">Hormographiella aspergillata</name>
    <dbReference type="NCBI Taxonomy" id="240176"/>
    <lineage>
        <taxon>Eukaryota</taxon>
        <taxon>Fungi</taxon>
        <taxon>Dikarya</taxon>
        <taxon>Basidiomycota</taxon>
        <taxon>Agaricomycotina</taxon>
        <taxon>Agaricomycetes</taxon>
        <taxon>Agaricomycetidae</taxon>
        <taxon>Agaricales</taxon>
        <taxon>Agaricineae</taxon>
        <taxon>Psathyrellaceae</taxon>
        <taxon>Coprinopsis</taxon>
    </lineage>
</organism>
<feature type="domain" description="CxC2-like cysteine cluster KDZ transposase-associated" evidence="2">
    <location>
        <begin position="202"/>
        <end position="286"/>
    </location>
</feature>
<dbReference type="OrthoDB" id="3214502at2759"/>
<keyword evidence="4" id="KW-1185">Reference proteome</keyword>
<proteinExistence type="predicted"/>
<evidence type="ECO:0000313" key="3">
    <source>
        <dbReference type="EMBL" id="EAU89764.2"/>
    </source>
</evidence>
<gene>
    <name evidence="3" type="ORF">CC1G_12722</name>
</gene>
<dbReference type="EMBL" id="AACS02000009">
    <property type="protein sequence ID" value="EAU89764.2"/>
    <property type="molecule type" value="Genomic_DNA"/>
</dbReference>
<dbReference type="HOGENOM" id="CLU_003703_13_1_1"/>
<dbReference type="KEGG" id="cci:CC1G_12722"/>
<protein>
    <recommendedName>
        <fullName evidence="2">CxC2-like cysteine cluster KDZ transposase-associated domain-containing protein</fullName>
    </recommendedName>
</protein>
<dbReference type="PANTHER" id="PTHR33096">
    <property type="entry name" value="CXC2 DOMAIN-CONTAINING PROTEIN"/>
    <property type="match status" value="1"/>
</dbReference>
<dbReference type="eggNOG" id="ENOG502SJ1F">
    <property type="taxonomic scope" value="Eukaryota"/>
</dbReference>
<dbReference type="InParanoid" id="A8NB43"/>
<dbReference type="STRING" id="240176.A8NB43"/>
<dbReference type="VEuPathDB" id="FungiDB:CC1G_12722"/>
<evidence type="ECO:0000256" key="1">
    <source>
        <dbReference type="SAM" id="MobiDB-lite"/>
    </source>
</evidence>
<evidence type="ECO:0000313" key="4">
    <source>
        <dbReference type="Proteomes" id="UP000001861"/>
    </source>
</evidence>
<dbReference type="InterPro" id="IPR041457">
    <property type="entry name" value="CxC2_KDZ-assoc"/>
</dbReference>
<comment type="caution">
    <text evidence="3">The sequence shown here is derived from an EMBL/GenBank/DDBJ whole genome shotgun (WGS) entry which is preliminary data.</text>
</comment>